<evidence type="ECO:0000256" key="2">
    <source>
        <dbReference type="SAM" id="Phobius"/>
    </source>
</evidence>
<dbReference type="Proteomes" id="UP000192578">
    <property type="component" value="Unassembled WGS sequence"/>
</dbReference>
<evidence type="ECO:0000313" key="3">
    <source>
        <dbReference type="EMBL" id="OQV13687.1"/>
    </source>
</evidence>
<feature type="transmembrane region" description="Helical" evidence="2">
    <location>
        <begin position="135"/>
        <end position="154"/>
    </location>
</feature>
<sequence length="267" mass="29880">MTTEAPINLTGELGCAYGRADRKEPHSTKQFDDAQTQPDNAVTPIPSEMFPIIQEEMIVSAIHRCAIGFSLLFIICKWFNDPTNDVMVTMLGCCAWELVDVVLATVFLFKCPSELPQNGTNTVAWMKTQRYCRRLIDAYLVVNITAELTALFAFKCSFGLPESNDDEKVARMTIAILLVVFLLVQWYHLVLTSIHSMNLLAEWDNLIQNRIATTKTDQPTNGGTVDPDIEANGEIDSAQSPTSAKRKILRSLKKMLKGMWRVFGRAG</sequence>
<evidence type="ECO:0000256" key="1">
    <source>
        <dbReference type="SAM" id="MobiDB-lite"/>
    </source>
</evidence>
<comment type="caution">
    <text evidence="3">The sequence shown here is derived from an EMBL/GenBank/DDBJ whole genome shotgun (WGS) entry which is preliminary data.</text>
</comment>
<protein>
    <submittedName>
        <fullName evidence="3">Uncharacterized protein</fullName>
    </submittedName>
</protein>
<keyword evidence="2" id="KW-0812">Transmembrane</keyword>
<keyword evidence="2" id="KW-1133">Transmembrane helix</keyword>
<proteinExistence type="predicted"/>
<feature type="transmembrane region" description="Helical" evidence="2">
    <location>
        <begin position="169"/>
        <end position="190"/>
    </location>
</feature>
<dbReference type="EMBL" id="MTYJ01000118">
    <property type="protein sequence ID" value="OQV13687.1"/>
    <property type="molecule type" value="Genomic_DNA"/>
</dbReference>
<keyword evidence="4" id="KW-1185">Reference proteome</keyword>
<gene>
    <name evidence="3" type="ORF">BV898_12081</name>
</gene>
<evidence type="ECO:0000313" key="4">
    <source>
        <dbReference type="Proteomes" id="UP000192578"/>
    </source>
</evidence>
<accession>A0A1W0WEU2</accession>
<feature type="region of interest" description="Disordered" evidence="1">
    <location>
        <begin position="215"/>
        <end position="236"/>
    </location>
</feature>
<dbReference type="AlphaFoldDB" id="A0A1W0WEU2"/>
<reference evidence="4" key="1">
    <citation type="submission" date="2017-01" db="EMBL/GenBank/DDBJ databases">
        <title>Comparative genomics of anhydrobiosis in the tardigrade Hypsibius dujardini.</title>
        <authorList>
            <person name="Yoshida Y."/>
            <person name="Koutsovoulos G."/>
            <person name="Laetsch D."/>
            <person name="Stevens L."/>
            <person name="Kumar S."/>
            <person name="Horikawa D."/>
            <person name="Ishino K."/>
            <person name="Komine S."/>
            <person name="Tomita M."/>
            <person name="Blaxter M."/>
            <person name="Arakawa K."/>
        </authorList>
    </citation>
    <scope>NUCLEOTIDE SEQUENCE [LARGE SCALE GENOMIC DNA]</scope>
    <source>
        <strain evidence="4">Z151</strain>
    </source>
</reference>
<organism evidence="3 4">
    <name type="scientific">Hypsibius exemplaris</name>
    <name type="common">Freshwater tardigrade</name>
    <dbReference type="NCBI Taxonomy" id="2072580"/>
    <lineage>
        <taxon>Eukaryota</taxon>
        <taxon>Metazoa</taxon>
        <taxon>Ecdysozoa</taxon>
        <taxon>Tardigrada</taxon>
        <taxon>Eutardigrada</taxon>
        <taxon>Parachela</taxon>
        <taxon>Hypsibioidea</taxon>
        <taxon>Hypsibiidae</taxon>
        <taxon>Hypsibius</taxon>
    </lineage>
</organism>
<keyword evidence="2" id="KW-0472">Membrane</keyword>
<name>A0A1W0WEU2_HYPEX</name>